<dbReference type="Proteomes" id="UP000005463">
    <property type="component" value="Unassembled WGS sequence"/>
</dbReference>
<feature type="region of interest" description="Disordered" evidence="5">
    <location>
        <begin position="326"/>
        <end position="349"/>
    </location>
</feature>
<sequence length="349" mass="39120">MGRWTRSGNINRRTVIADDGLMPAFIEPALAVLATNPPADPGWAYEIKFDGYRMLARIEAGDARLLTRNGHDWTERLPHLRAMLEQLPVNRAWLDAEAVWFDADGRPSFNGLQNAFDRRRTSSISLVVFDLMWLDDADLRRRPWRERRAELRAVIGGITGPEVRFSEAIDAAPDAILASACELGLEGIIGKQVDAPYRSGRSDRWIKLKCDKRQEFVIGGFSRRRGATAGVRAVLLGVYDSNGQLRYVGHVAPRFTPRQARDFEARLAALSRKSAPFAIAPQPEADREFHWLKPELVAEVSFLEWTPSGQLRHPSFRGLRVDKPARAVTRESPAAPHAGTAAQRKNGLR</sequence>
<comment type="caution">
    <text evidence="7">The sequence shown here is derived from an EMBL/GenBank/DDBJ whole genome shotgun (WGS) entry which is preliminary data.</text>
</comment>
<comment type="similarity">
    <text evidence="1">Belongs to the ATP-dependent DNA ligase family.</text>
</comment>
<gene>
    <name evidence="7" type="ORF">BamIOP4010DRAFT_0597</name>
</gene>
<dbReference type="PROSITE" id="PS50160">
    <property type="entry name" value="DNA_LIGASE_A3"/>
    <property type="match status" value="1"/>
</dbReference>
<dbReference type="PATRIC" id="fig|396596.7.peg.7379"/>
<comment type="catalytic activity">
    <reaction evidence="4">
        <text>ATP + (deoxyribonucleotide)n-3'-hydroxyl + 5'-phospho-(deoxyribonucleotide)m = (deoxyribonucleotide)n+m + AMP + diphosphate.</text>
        <dbReference type="EC" id="6.5.1.1"/>
    </reaction>
</comment>
<evidence type="ECO:0000256" key="4">
    <source>
        <dbReference type="ARBA" id="ARBA00034003"/>
    </source>
</evidence>
<dbReference type="Gene3D" id="2.40.50.140">
    <property type="entry name" value="Nucleic acid-binding proteins"/>
    <property type="match status" value="1"/>
</dbReference>
<evidence type="ECO:0000313" key="7">
    <source>
        <dbReference type="EMBL" id="EDT05860.1"/>
    </source>
</evidence>
<evidence type="ECO:0000256" key="1">
    <source>
        <dbReference type="ARBA" id="ARBA00007572"/>
    </source>
</evidence>
<dbReference type="InterPro" id="IPR012340">
    <property type="entry name" value="NA-bd_OB-fold"/>
</dbReference>
<dbReference type="InterPro" id="IPR014146">
    <property type="entry name" value="LigD_ligase_dom"/>
</dbReference>
<dbReference type="Gene3D" id="3.30.1490.70">
    <property type="match status" value="1"/>
</dbReference>
<evidence type="ECO:0000259" key="6">
    <source>
        <dbReference type="PROSITE" id="PS50160"/>
    </source>
</evidence>
<dbReference type="InterPro" id="IPR012310">
    <property type="entry name" value="DNA_ligase_ATP-dep_cent"/>
</dbReference>
<dbReference type="GO" id="GO:0006310">
    <property type="term" value="P:DNA recombination"/>
    <property type="evidence" value="ECO:0007669"/>
    <property type="project" value="InterPro"/>
</dbReference>
<dbReference type="Pfam" id="PF01068">
    <property type="entry name" value="DNA_ligase_A_M"/>
    <property type="match status" value="1"/>
</dbReference>
<protein>
    <recommendedName>
        <fullName evidence="2">DNA ligase (ATP)</fullName>
        <ecNumber evidence="2">6.5.1.1</ecNumber>
    </recommendedName>
</protein>
<keyword evidence="3 7" id="KW-0436">Ligase</keyword>
<organism evidence="7 8">
    <name type="scientific">Burkholderia ambifaria IOP40-10</name>
    <dbReference type="NCBI Taxonomy" id="396596"/>
    <lineage>
        <taxon>Bacteria</taxon>
        <taxon>Pseudomonadati</taxon>
        <taxon>Pseudomonadota</taxon>
        <taxon>Betaproteobacteria</taxon>
        <taxon>Burkholderiales</taxon>
        <taxon>Burkholderiaceae</taxon>
        <taxon>Burkholderia</taxon>
        <taxon>Burkholderia cepacia complex</taxon>
    </lineage>
</organism>
<evidence type="ECO:0000313" key="8">
    <source>
        <dbReference type="Proteomes" id="UP000005463"/>
    </source>
</evidence>
<dbReference type="GO" id="GO:0006281">
    <property type="term" value="P:DNA repair"/>
    <property type="evidence" value="ECO:0007669"/>
    <property type="project" value="InterPro"/>
</dbReference>
<dbReference type="CDD" id="cd07971">
    <property type="entry name" value="OBF_DNA_ligase_LigD"/>
    <property type="match status" value="1"/>
</dbReference>
<dbReference type="PANTHER" id="PTHR45674">
    <property type="entry name" value="DNA LIGASE 1/3 FAMILY MEMBER"/>
    <property type="match status" value="1"/>
</dbReference>
<evidence type="ECO:0000256" key="5">
    <source>
        <dbReference type="SAM" id="MobiDB-lite"/>
    </source>
</evidence>
<name>B1F988_9BURK</name>
<evidence type="ECO:0000256" key="2">
    <source>
        <dbReference type="ARBA" id="ARBA00012727"/>
    </source>
</evidence>
<evidence type="ECO:0000256" key="3">
    <source>
        <dbReference type="ARBA" id="ARBA00022598"/>
    </source>
</evidence>
<dbReference type="AlphaFoldDB" id="B1F988"/>
<dbReference type="GO" id="GO:0003910">
    <property type="term" value="F:DNA ligase (ATP) activity"/>
    <property type="evidence" value="ECO:0007669"/>
    <property type="project" value="UniProtKB-EC"/>
</dbReference>
<dbReference type="InterPro" id="IPR012309">
    <property type="entry name" value="DNA_ligase_ATP-dep_C"/>
</dbReference>
<dbReference type="NCBIfam" id="TIGR02779">
    <property type="entry name" value="NHEJ_ligase_lig"/>
    <property type="match status" value="1"/>
</dbReference>
<dbReference type="InterPro" id="IPR050191">
    <property type="entry name" value="ATP-dep_DNA_ligase"/>
</dbReference>
<dbReference type="SUPFAM" id="SSF50249">
    <property type="entry name" value="Nucleic acid-binding proteins"/>
    <property type="match status" value="1"/>
</dbReference>
<dbReference type="CDD" id="cd07906">
    <property type="entry name" value="Adenylation_DNA_ligase_LigD_LigC"/>
    <property type="match status" value="1"/>
</dbReference>
<dbReference type="EC" id="6.5.1.1" evidence="2"/>
<dbReference type="SUPFAM" id="SSF56091">
    <property type="entry name" value="DNA ligase/mRNA capping enzyme, catalytic domain"/>
    <property type="match status" value="1"/>
</dbReference>
<accession>B1F988</accession>
<dbReference type="EMBL" id="ABLC01000006">
    <property type="protein sequence ID" value="EDT05860.1"/>
    <property type="molecule type" value="Genomic_DNA"/>
</dbReference>
<dbReference type="Gene3D" id="3.30.470.30">
    <property type="entry name" value="DNA ligase/mRNA capping enzyme"/>
    <property type="match status" value="1"/>
</dbReference>
<feature type="domain" description="ATP-dependent DNA ligase family profile" evidence="6">
    <location>
        <begin position="117"/>
        <end position="244"/>
    </location>
</feature>
<reference evidence="7 8" key="1">
    <citation type="submission" date="2008-03" db="EMBL/GenBank/DDBJ databases">
        <title>Sequencing of the draft genome and assembly of Burkholderia ambifaria IOP40-10.</title>
        <authorList>
            <consortium name="US DOE Joint Genome Institute (JGI-PGF)"/>
            <person name="Copeland A."/>
            <person name="Lucas S."/>
            <person name="Lapidus A."/>
            <person name="Glavina del Rio T."/>
            <person name="Dalin E."/>
            <person name="Tice H."/>
            <person name="Bruce D."/>
            <person name="Goodwin L."/>
            <person name="Pitluck S."/>
            <person name="Larimer F."/>
            <person name="Land M.L."/>
            <person name="Hauser L."/>
            <person name="Tiedje J."/>
            <person name="Richardson P."/>
        </authorList>
    </citation>
    <scope>NUCLEOTIDE SEQUENCE [LARGE SCALE GENOMIC DNA]</scope>
    <source>
        <strain evidence="7 8">IOP40-10</strain>
    </source>
</reference>
<proteinExistence type="inferred from homology"/>
<dbReference type="PANTHER" id="PTHR45674:SF4">
    <property type="entry name" value="DNA LIGASE 1"/>
    <property type="match status" value="1"/>
</dbReference>
<dbReference type="GO" id="GO:0005524">
    <property type="term" value="F:ATP binding"/>
    <property type="evidence" value="ECO:0007669"/>
    <property type="project" value="InterPro"/>
</dbReference>
<dbReference type="Pfam" id="PF04679">
    <property type="entry name" value="DNA_ligase_A_C"/>
    <property type="match status" value="1"/>
</dbReference>